<dbReference type="EMBL" id="JABVED010000006">
    <property type="protein sequence ID" value="MBC6447984.1"/>
    <property type="molecule type" value="Genomic_DNA"/>
</dbReference>
<keyword evidence="2" id="KW-0732">Signal</keyword>
<evidence type="ECO:0000256" key="1">
    <source>
        <dbReference type="SAM" id="MobiDB-lite"/>
    </source>
</evidence>
<feature type="region of interest" description="Disordered" evidence="1">
    <location>
        <begin position="30"/>
        <end position="71"/>
    </location>
</feature>
<comment type="caution">
    <text evidence="3">The sequence shown here is derived from an EMBL/GenBank/DDBJ whole genome shotgun (WGS) entry which is preliminary data.</text>
</comment>
<evidence type="ECO:0000256" key="2">
    <source>
        <dbReference type="SAM" id="SignalP"/>
    </source>
</evidence>
<proteinExistence type="predicted"/>
<dbReference type="PROSITE" id="PS51318">
    <property type="entry name" value="TAT"/>
    <property type="match status" value="1"/>
</dbReference>
<protein>
    <submittedName>
        <fullName evidence="3">Uncharacterized protein</fullName>
    </submittedName>
</protein>
<dbReference type="InterPro" id="IPR006311">
    <property type="entry name" value="TAT_signal"/>
</dbReference>
<evidence type="ECO:0000313" key="4">
    <source>
        <dbReference type="Proteomes" id="UP000734823"/>
    </source>
</evidence>
<gene>
    <name evidence="3" type="ORF">GPZ80_12475</name>
</gene>
<dbReference type="RefSeq" id="WP_187220492.1">
    <property type="nucleotide sequence ID" value="NZ_JABVED010000006.1"/>
</dbReference>
<feature type="compositionally biased region" description="Pro residues" evidence="1">
    <location>
        <begin position="33"/>
        <end position="61"/>
    </location>
</feature>
<feature type="signal peptide" evidence="2">
    <location>
        <begin position="1"/>
        <end position="30"/>
    </location>
</feature>
<name>A0ABR7L5S7_9PSEU</name>
<feature type="chain" id="PRO_5046657383" evidence="2">
    <location>
        <begin position="31"/>
        <end position="1940"/>
    </location>
</feature>
<keyword evidence="4" id="KW-1185">Reference proteome</keyword>
<sequence length="1940" mass="204081">MFRNSRRTVLRAFVASVAVVGQVGLGVSAAAEPTPPTPTPTAPSPVTPAAPAEPPPQPLAPSAPGAAVLDVPDLGPIDVGPDGHVPVDREKSKALQDIQPLPGLNPAPGKVPIERAPVTPQPPVSPYPLTMPQRPGQELVDATARDALATLGRAGRLKADGTPDLDATKLQPQVSSAQVIDPTRPATIQELIDALLSGNIPPPLPVDPLALLNELPDGIPRITYRVCSESATKQVSCSLTLPLGVPAIVDVTGDRTPDVLADLLPAVAVGDILGPVRELLDLERQIKDVTDRLNVLVELLKDPLNAILHPEWLLEKLALDDLLRGLNATLQQKLTALLDLINVGLAFLQLRLPTSEFAGRDLPGHVWAVYDIPSRKRLSLGFDGYRRGSSLPTGTLGIFTLNPIRALQGIFDIKATLLSVGAGDSMAITAGMASVRDDNRGDAYDPTVASSRFSPVPNFFHAHAYIDPGAADRGMRATVDSSGNVRTHLDAQVLSNRPESSRFDQLKVDTLPTTVSATVTRPVGGGEADVDYRADSSIDDVLFADYVYSGQRLDWALQAGAKAVPATWHANFKTAQDKITTNYTASSRLAALDVNFYDRDPAIVGRGSLRDLPTRLDVLVDRAASHVDLKAEQAIGSAALAFSKNLGDYAPLDGDHATVITRDQKIGASARISGLKRVDAYYDSHPRLDTVFEPGGQGFVGAGDIDGVHKARLEVSNLPTTLSVDADTANRKISYRASDVIHRLHVAYTNTRSGPTLFGTVHELPSIVDLTYDVGAKPRLLYKASSRIPRIELFASLAHIETLRPSDDHYLSALTTGVPTSVDVLVDLEAKHLQGALAETMDGINVVARAPLGGRDWTAITEFGNIPTEFDADWADGNYRFRAITAPLGSARLAVTNHRDTVAPTGLHAAVHYRQSTSDLDASMRVRNLSHVEYSKTEGNQTFRLDTDTGGAPVFVDAEAILAVDTDSTVDDTKFAVAGRVDNLPSTIRVDYGDGKLSYGANRDIGLALDVAFGKIAALNGLGAPLFGNGVAAVARGCTDGTGCERDESAFCKTFPRCFGVVGTVSLPGLPTAITVDMNTRTVVLDDYRPTGPLQAYIGVHGLVDALPDFKAMAILAGVPSPVDLTVGPIDVGGGKVDVGYTASGALGTLTLDVDARTTDQRFPLLRGKASVSKLPASMRVTGRLGDRTSLSMRNSASVDEIALTVTGDRVGHLRAAVRGVPAEADVLVDATAKHAEVTMSAPISAVTALVRDIPVAGRNWSAYGDLRDIPAKFTADWADGNYRLDAVAPLGSAAFAVTNHGGATSPVGPHFAGHFRELTGDMDGSALIAGLRSVTYTKDKTGSKATLDMGATRIAFDGDAVFAANGADDTRIAATALLDTPNTVEIGMTAGKVTYKADKQAGFQAEAYLGKVAALNGLGAPLFENGIAARGRSCQSGAGCVKDESPFCTLFASCFGAVATVNLPGLPKTVTVDLKTKQVDLTEYSPAGGALRLYTSLDGLVEKVPHAAGLVTLSGLTPTLNHLTVGPFHPADADPRGFTYAHDAHGASLGGVDVRVEAKTADFGTVYGAANLSNVPGKVTVNGIFGSKSTVRAVASEGIGSLTAHVTAALQGDPASGRLSVTDVPAKLDFEITGFGKGAVGAPTITYNGKSAADAAQSTLDGSAEIEGELIKAFPIGGVNIPLAGNAYAGFTDLGATTTVVLNEDTSVAVDSTPKTAELKLGATVHTSYAVQQIDLEVFNEDTPVGNAKGTLTGYAGVPKIEIEDFQLVLSGFKRIRFVPGANLSYLTTGIEGDFDKVYLKFGGLTIEPDVDLKFHVDIPGPDQEVKLKLDKSNTIRAIRFHLADQELRLSRKFDFSVACLAVSTLPGKFATSENEITIDGTPGQTVRRTLNYLDPVPSPLGIDPKDMSFGIDMLTAYYTHPFNEPAARAAYDWSAGGC</sequence>
<accession>A0ABR7L5S7</accession>
<dbReference type="Proteomes" id="UP000734823">
    <property type="component" value="Unassembled WGS sequence"/>
</dbReference>
<organism evidence="3 4">
    <name type="scientific">Actinokineospora xionganensis</name>
    <dbReference type="NCBI Taxonomy" id="2684470"/>
    <lineage>
        <taxon>Bacteria</taxon>
        <taxon>Bacillati</taxon>
        <taxon>Actinomycetota</taxon>
        <taxon>Actinomycetes</taxon>
        <taxon>Pseudonocardiales</taxon>
        <taxon>Pseudonocardiaceae</taxon>
        <taxon>Actinokineospora</taxon>
    </lineage>
</organism>
<evidence type="ECO:0000313" key="3">
    <source>
        <dbReference type="EMBL" id="MBC6447984.1"/>
    </source>
</evidence>
<reference evidence="3 4" key="1">
    <citation type="submission" date="2020-06" db="EMBL/GenBank/DDBJ databases">
        <title>Actinokineospora xiongansis sp. nov., isolated from soil of Baiyangdian.</title>
        <authorList>
            <person name="Zhang X."/>
        </authorList>
    </citation>
    <scope>NUCLEOTIDE SEQUENCE [LARGE SCALE GENOMIC DNA]</scope>
    <source>
        <strain evidence="3 4">HBU206404</strain>
    </source>
</reference>